<evidence type="ECO:0000256" key="1">
    <source>
        <dbReference type="SAM" id="SignalP"/>
    </source>
</evidence>
<protein>
    <submittedName>
        <fullName evidence="3">Outer membrane lipid asymmetry maintenance protein MlaD</fullName>
    </submittedName>
</protein>
<keyword evidence="1" id="KW-0732">Signal</keyword>
<feature type="domain" description="Mce/MlaD" evidence="2">
    <location>
        <begin position="39"/>
        <end position="116"/>
    </location>
</feature>
<dbReference type="RefSeq" id="WP_125096855.1">
    <property type="nucleotide sequence ID" value="NZ_RRUE01000002.1"/>
</dbReference>
<evidence type="ECO:0000313" key="3">
    <source>
        <dbReference type="EMBL" id="RRN44663.1"/>
    </source>
</evidence>
<dbReference type="NCBIfam" id="TIGR04430">
    <property type="entry name" value="OM_asym_MlaD"/>
    <property type="match status" value="1"/>
</dbReference>
<dbReference type="InterPro" id="IPR003399">
    <property type="entry name" value="Mce/MlaD"/>
</dbReference>
<evidence type="ECO:0000313" key="4">
    <source>
        <dbReference type="Proteomes" id="UP000270261"/>
    </source>
</evidence>
<dbReference type="Proteomes" id="UP000270261">
    <property type="component" value="Unassembled WGS sequence"/>
</dbReference>
<gene>
    <name evidence="3" type="primary">mlaD</name>
    <name evidence="3" type="ORF">EHV23_12240</name>
</gene>
<dbReference type="InterPro" id="IPR052336">
    <property type="entry name" value="MlaD_Phospholipid_Transporter"/>
</dbReference>
<dbReference type="EMBL" id="RRUE01000002">
    <property type="protein sequence ID" value="RRN44663.1"/>
    <property type="molecule type" value="Genomic_DNA"/>
</dbReference>
<feature type="signal peptide" evidence="1">
    <location>
        <begin position="1"/>
        <end position="34"/>
    </location>
</feature>
<dbReference type="OrthoDB" id="9788420at2"/>
<feature type="chain" id="PRO_5018618759" evidence="1">
    <location>
        <begin position="35"/>
        <end position="163"/>
    </location>
</feature>
<organism evidence="3 4">
    <name type="scientific">Lautropia dentalis</name>
    <dbReference type="NCBI Taxonomy" id="2490857"/>
    <lineage>
        <taxon>Bacteria</taxon>
        <taxon>Pseudomonadati</taxon>
        <taxon>Pseudomonadota</taxon>
        <taxon>Betaproteobacteria</taxon>
        <taxon>Burkholderiales</taxon>
        <taxon>Burkholderiaceae</taxon>
        <taxon>Lautropia</taxon>
    </lineage>
</organism>
<sequence>MQRKSMDALVGCFVLAGILALAFLAVRASSSASAAIRGGYELTANFDNIGGLKTRAAVRSAGVVVGRVTDITLDPQTYQAHVTMQMDSRFHFPKDSSLKIMTAGLLGEQYLGMEPGADTEDLEDGGKVEMTQSAIVLENLISQFLYGQAGKGQDSKDGAKGGE</sequence>
<proteinExistence type="predicted"/>
<dbReference type="PANTHER" id="PTHR33371">
    <property type="entry name" value="INTERMEMBRANE PHOSPHOLIPID TRANSPORT SYSTEM BINDING PROTEIN MLAD-RELATED"/>
    <property type="match status" value="1"/>
</dbReference>
<dbReference type="Pfam" id="PF02470">
    <property type="entry name" value="MlaD"/>
    <property type="match status" value="1"/>
</dbReference>
<accession>A0A3R8NS94</accession>
<name>A0A3R8NS94_9BURK</name>
<dbReference type="PANTHER" id="PTHR33371:SF4">
    <property type="entry name" value="INTERMEMBRANE PHOSPHOLIPID TRANSPORT SYSTEM BINDING PROTEIN MLAD"/>
    <property type="match status" value="1"/>
</dbReference>
<dbReference type="AlphaFoldDB" id="A0A3R8NS94"/>
<evidence type="ECO:0000259" key="2">
    <source>
        <dbReference type="Pfam" id="PF02470"/>
    </source>
</evidence>
<reference evidence="3 4" key="1">
    <citation type="submission" date="2018-11" db="EMBL/GenBank/DDBJ databases">
        <title>Genome sequencing of Lautropia sp. KCOM 2505 (= ChDC F240).</title>
        <authorList>
            <person name="Kook J.-K."/>
            <person name="Park S.-N."/>
            <person name="Lim Y.K."/>
        </authorList>
    </citation>
    <scope>NUCLEOTIDE SEQUENCE [LARGE SCALE GENOMIC DNA]</scope>
    <source>
        <strain evidence="3 4">KCOM 2505</strain>
    </source>
</reference>
<dbReference type="GO" id="GO:0005548">
    <property type="term" value="F:phospholipid transporter activity"/>
    <property type="evidence" value="ECO:0007669"/>
    <property type="project" value="TreeGrafter"/>
</dbReference>
<comment type="caution">
    <text evidence="3">The sequence shown here is derived from an EMBL/GenBank/DDBJ whole genome shotgun (WGS) entry which is preliminary data.</text>
</comment>
<keyword evidence="4" id="KW-1185">Reference proteome</keyword>
<dbReference type="InterPro" id="IPR030970">
    <property type="entry name" value="ABC_MlaD"/>
</dbReference>
<dbReference type="GO" id="GO:0005543">
    <property type="term" value="F:phospholipid binding"/>
    <property type="evidence" value="ECO:0007669"/>
    <property type="project" value="TreeGrafter"/>
</dbReference>